<dbReference type="NCBIfam" id="TIGR02108">
    <property type="entry name" value="PQQ_syn_pqqB"/>
    <property type="match status" value="1"/>
</dbReference>
<protein>
    <recommendedName>
        <fullName evidence="3 6">Coenzyme PQQ synthesis protein B</fullName>
    </recommendedName>
    <alternativeName>
        <fullName evidence="6">Pyrroloquinoline quinone biosynthesis protein B</fullName>
    </alternativeName>
</protein>
<dbReference type="Proteomes" id="UP000440224">
    <property type="component" value="Unassembled WGS sequence"/>
</dbReference>
<dbReference type="InterPro" id="IPR011842">
    <property type="entry name" value="PQQ_synth_PqqB"/>
</dbReference>
<dbReference type="UniPathway" id="UPA00539"/>
<evidence type="ECO:0000256" key="1">
    <source>
        <dbReference type="ARBA" id="ARBA00004886"/>
    </source>
</evidence>
<dbReference type="Pfam" id="PF12706">
    <property type="entry name" value="Lactamase_B_2"/>
    <property type="match status" value="1"/>
</dbReference>
<dbReference type="EMBL" id="WJIE01000018">
    <property type="protein sequence ID" value="MRG97508.1"/>
    <property type="molecule type" value="Genomic_DNA"/>
</dbReference>
<proteinExistence type="inferred from homology"/>
<evidence type="ECO:0000259" key="7">
    <source>
        <dbReference type="Pfam" id="PF12706"/>
    </source>
</evidence>
<dbReference type="OrthoDB" id="9800940at2"/>
<dbReference type="Gene3D" id="3.60.15.10">
    <property type="entry name" value="Ribonuclease Z/Hydroxyacylglutathione hydrolase-like"/>
    <property type="match status" value="1"/>
</dbReference>
<gene>
    <name evidence="6 8" type="primary">pqqB</name>
    <name evidence="8" type="ORF">GF068_37105</name>
</gene>
<evidence type="ECO:0000256" key="3">
    <source>
        <dbReference type="ARBA" id="ARBA00015084"/>
    </source>
</evidence>
<dbReference type="GO" id="GO:0018189">
    <property type="term" value="P:pyrroloquinoline quinone biosynthetic process"/>
    <property type="evidence" value="ECO:0007669"/>
    <property type="project" value="UniProtKB-UniRule"/>
</dbReference>
<accession>A0A6N7PZI4</accession>
<sequence>MSLEIRVLGSGAGGGIPQWNSAGAACTRAREGDPASPRRTQTCLCVSADRERWLLLDASPDLRAQIEQTPVLQPDPSRGPRHTPILGVALTGADVDRVAGLLSLRESQPLALHATDIVHAALDENSIFDVLSPAQVPRRMLPLDHEIELLGPNEEPSGLLVEAFVVPGKAPRWLEGRAERSGDPGYTVGLHVRAARGGASFHYIPGCAAITDALRDRLRGAALLFFDGTFFRDDEMITAGAGAKTGRRMGHVSMSGPRGAMDGWADVGIQRKVFIHLNNTNPALLADSPERRVVESRGWEVAWDGMEIIL</sequence>
<evidence type="ECO:0000313" key="8">
    <source>
        <dbReference type="EMBL" id="MRG97508.1"/>
    </source>
</evidence>
<feature type="domain" description="Metallo-beta-lactamase" evidence="7">
    <location>
        <begin position="52"/>
        <end position="276"/>
    </location>
</feature>
<comment type="function">
    <text evidence="6">May be involved in the transport of PQQ or its precursor to the periplasm.</text>
</comment>
<dbReference type="HAMAP" id="MF_00653">
    <property type="entry name" value="PQQ_syn_PqqB"/>
    <property type="match status" value="1"/>
</dbReference>
<evidence type="ECO:0000256" key="2">
    <source>
        <dbReference type="ARBA" id="ARBA00008481"/>
    </source>
</evidence>
<dbReference type="AlphaFoldDB" id="A0A6N7PZI4"/>
<evidence type="ECO:0000313" key="9">
    <source>
        <dbReference type="Proteomes" id="UP000440224"/>
    </source>
</evidence>
<keyword evidence="4 6" id="KW-0813">Transport</keyword>
<name>A0A6N7PZI4_9BACT</name>
<comment type="caution">
    <text evidence="8">The sequence shown here is derived from an EMBL/GenBank/DDBJ whole genome shotgun (WGS) entry which is preliminary data.</text>
</comment>
<reference evidence="8 9" key="1">
    <citation type="submission" date="2019-10" db="EMBL/GenBank/DDBJ databases">
        <title>A soil myxobacterium in the family Polyangiaceae.</title>
        <authorList>
            <person name="Li Y."/>
            <person name="Wang J."/>
        </authorList>
    </citation>
    <scope>NUCLEOTIDE SEQUENCE [LARGE SCALE GENOMIC DNA]</scope>
    <source>
        <strain evidence="8 9">DSM 14734</strain>
    </source>
</reference>
<keyword evidence="5 6" id="KW-0884">PQQ biosynthesis</keyword>
<dbReference type="SUPFAM" id="SSF56281">
    <property type="entry name" value="Metallo-hydrolase/oxidoreductase"/>
    <property type="match status" value="1"/>
</dbReference>
<dbReference type="RefSeq" id="WP_153824291.1">
    <property type="nucleotide sequence ID" value="NZ_WJIE01000018.1"/>
</dbReference>
<evidence type="ECO:0000256" key="5">
    <source>
        <dbReference type="ARBA" id="ARBA00022905"/>
    </source>
</evidence>
<dbReference type="InterPro" id="IPR001279">
    <property type="entry name" value="Metallo-B-lactamas"/>
</dbReference>
<organism evidence="8 9">
    <name type="scientific">Polyangium spumosum</name>
    <dbReference type="NCBI Taxonomy" id="889282"/>
    <lineage>
        <taxon>Bacteria</taxon>
        <taxon>Pseudomonadati</taxon>
        <taxon>Myxococcota</taxon>
        <taxon>Polyangia</taxon>
        <taxon>Polyangiales</taxon>
        <taxon>Polyangiaceae</taxon>
        <taxon>Polyangium</taxon>
    </lineage>
</organism>
<evidence type="ECO:0000256" key="4">
    <source>
        <dbReference type="ARBA" id="ARBA00022448"/>
    </source>
</evidence>
<comment type="similarity">
    <text evidence="2 6">Belongs to the PqqB family.</text>
</comment>
<comment type="pathway">
    <text evidence="1 6">Cofactor biosynthesis; pyrroloquinoline quinone biosynthesis.</text>
</comment>
<evidence type="ECO:0000256" key="6">
    <source>
        <dbReference type="HAMAP-Rule" id="MF_00653"/>
    </source>
</evidence>
<dbReference type="PROSITE" id="PS51257">
    <property type="entry name" value="PROKAR_LIPOPROTEIN"/>
    <property type="match status" value="1"/>
</dbReference>
<keyword evidence="9" id="KW-1185">Reference proteome</keyword>
<dbReference type="InterPro" id="IPR036866">
    <property type="entry name" value="RibonucZ/Hydroxyglut_hydro"/>
</dbReference>